<dbReference type="AlphaFoldDB" id="A0A8T4CAG7"/>
<comment type="caution">
    <text evidence="1">The sequence shown here is derived from an EMBL/GenBank/DDBJ whole genome shotgun (WGS) entry which is preliminary data.</text>
</comment>
<dbReference type="Proteomes" id="UP000774699">
    <property type="component" value="Unassembled WGS sequence"/>
</dbReference>
<gene>
    <name evidence="1" type="ORF">FJY86_02170</name>
</gene>
<accession>A0A8T4CAG7</accession>
<proteinExistence type="predicted"/>
<reference evidence="1" key="1">
    <citation type="submission" date="2019-03" db="EMBL/GenBank/DDBJ databases">
        <title>Lake Tanganyika Metagenome-Assembled Genomes (MAGs).</title>
        <authorList>
            <person name="Tran P."/>
        </authorList>
    </citation>
    <scope>NUCLEOTIDE SEQUENCE</scope>
    <source>
        <strain evidence="1">M_DeepCast_50m_m2_156</strain>
    </source>
</reference>
<protein>
    <submittedName>
        <fullName evidence="1">Uncharacterized protein</fullName>
    </submittedName>
</protein>
<evidence type="ECO:0000313" key="2">
    <source>
        <dbReference type="Proteomes" id="UP000774699"/>
    </source>
</evidence>
<organism evidence="1 2">
    <name type="scientific">Candidatus Iainarchaeum sp</name>
    <dbReference type="NCBI Taxonomy" id="3101447"/>
    <lineage>
        <taxon>Archaea</taxon>
        <taxon>Candidatus Iainarchaeota</taxon>
        <taxon>Candidatus Iainarchaeia</taxon>
        <taxon>Candidatus Iainarchaeales</taxon>
        <taxon>Candidatus Iainarchaeaceae</taxon>
        <taxon>Candidatus Iainarchaeum</taxon>
    </lineage>
</organism>
<evidence type="ECO:0000313" key="1">
    <source>
        <dbReference type="EMBL" id="MBM3282125.1"/>
    </source>
</evidence>
<sequence length="268" mass="30078">MPPARIPIDKLRSLIPLESVSELNLPDKGEVELSRLETNTWLLSLPSVQKDLVESSGFVLKPIHQKVLRLLKTHRLPDLIEGRFERFLAGEELSAFNELLHAGKIVVIKTNPKFDKGIYREPIPSVDNTTVSHSSNSIPPSNVKKIITHTQVIEKPMEEYSLVNDGFMVLRSDGAAKAASFDLQERIRNGEVKGIKTFDGFYYIVENSLLEKYTGKLVGFLQTKKKEELSALALSQAIPPILARIILEFAKEDGIVIEKQKNLYAYVG</sequence>
<dbReference type="EMBL" id="VGJJ01000011">
    <property type="protein sequence ID" value="MBM3282125.1"/>
    <property type="molecule type" value="Genomic_DNA"/>
</dbReference>
<name>A0A8T4CAG7_9ARCH</name>